<dbReference type="Proteomes" id="UP000627838">
    <property type="component" value="Unassembled WGS sequence"/>
</dbReference>
<feature type="transmembrane region" description="Helical" evidence="8">
    <location>
        <begin position="115"/>
        <end position="134"/>
    </location>
</feature>
<evidence type="ECO:0000256" key="8">
    <source>
        <dbReference type="SAM" id="Phobius"/>
    </source>
</evidence>
<gene>
    <name evidence="10" type="ORF">H4W34_001604</name>
</gene>
<keyword evidence="11" id="KW-1185">Reference proteome</keyword>
<evidence type="ECO:0000313" key="10">
    <source>
        <dbReference type="EMBL" id="MBE1531771.1"/>
    </source>
</evidence>
<protein>
    <submittedName>
        <fullName evidence="10">Exopolysaccharide biosynthesis polyprenyl glycosylphosphotransferase</fullName>
    </submittedName>
</protein>
<evidence type="ECO:0000256" key="1">
    <source>
        <dbReference type="ARBA" id="ARBA00004141"/>
    </source>
</evidence>
<dbReference type="NCBIfam" id="TIGR03025">
    <property type="entry name" value="EPS_sugtrans"/>
    <property type="match status" value="1"/>
</dbReference>
<feature type="transmembrane region" description="Helical" evidence="8">
    <location>
        <begin position="316"/>
        <end position="340"/>
    </location>
</feature>
<accession>A0ABR9JMI4</accession>
<evidence type="ECO:0000256" key="3">
    <source>
        <dbReference type="ARBA" id="ARBA00022679"/>
    </source>
</evidence>
<comment type="similarity">
    <text evidence="2">Belongs to the bacterial sugar transferase family.</text>
</comment>
<feature type="region of interest" description="Disordered" evidence="7">
    <location>
        <begin position="1"/>
        <end position="30"/>
    </location>
</feature>
<keyword evidence="5 8" id="KW-1133">Transmembrane helix</keyword>
<reference evidence="10 11" key="1">
    <citation type="submission" date="2020-10" db="EMBL/GenBank/DDBJ databases">
        <title>Sequencing the genomes of 1000 actinobacteria strains.</title>
        <authorList>
            <person name="Klenk H.-P."/>
        </authorList>
    </citation>
    <scope>NUCLEOTIDE SEQUENCE [LARGE SCALE GENOMIC DNA]</scope>
    <source>
        <strain evidence="10 11">DSM 46744</strain>
    </source>
</reference>
<evidence type="ECO:0000256" key="5">
    <source>
        <dbReference type="ARBA" id="ARBA00022989"/>
    </source>
</evidence>
<dbReference type="RefSeq" id="WP_225961064.1">
    <property type="nucleotide sequence ID" value="NZ_JADBDZ010000001.1"/>
</dbReference>
<evidence type="ECO:0000313" key="11">
    <source>
        <dbReference type="Proteomes" id="UP000627838"/>
    </source>
</evidence>
<evidence type="ECO:0000256" key="4">
    <source>
        <dbReference type="ARBA" id="ARBA00022692"/>
    </source>
</evidence>
<keyword evidence="3" id="KW-0808">Transferase</keyword>
<feature type="compositionally biased region" description="Polar residues" evidence="7">
    <location>
        <begin position="1"/>
        <end position="12"/>
    </location>
</feature>
<comment type="caution">
    <text evidence="10">The sequence shown here is derived from an EMBL/GenBank/DDBJ whole genome shotgun (WGS) entry which is preliminary data.</text>
</comment>
<organism evidence="10 11">
    <name type="scientific">Actinomadura algeriensis</name>
    <dbReference type="NCBI Taxonomy" id="1679523"/>
    <lineage>
        <taxon>Bacteria</taxon>
        <taxon>Bacillati</taxon>
        <taxon>Actinomycetota</taxon>
        <taxon>Actinomycetes</taxon>
        <taxon>Streptosporangiales</taxon>
        <taxon>Thermomonosporaceae</taxon>
        <taxon>Actinomadura</taxon>
    </lineage>
</organism>
<dbReference type="PANTHER" id="PTHR30576">
    <property type="entry name" value="COLANIC BIOSYNTHESIS UDP-GLUCOSE LIPID CARRIER TRANSFERASE"/>
    <property type="match status" value="1"/>
</dbReference>
<feature type="transmembrane region" description="Helical" evidence="8">
    <location>
        <begin position="82"/>
        <end position="103"/>
    </location>
</feature>
<feature type="transmembrane region" description="Helical" evidence="8">
    <location>
        <begin position="49"/>
        <end position="70"/>
    </location>
</feature>
<dbReference type="PANTHER" id="PTHR30576:SF0">
    <property type="entry name" value="UNDECAPRENYL-PHOSPHATE N-ACETYLGALACTOSAMINYL 1-PHOSPHATE TRANSFERASE-RELATED"/>
    <property type="match status" value="1"/>
</dbReference>
<evidence type="ECO:0000259" key="9">
    <source>
        <dbReference type="Pfam" id="PF02397"/>
    </source>
</evidence>
<feature type="domain" description="Bacterial sugar transferase" evidence="9">
    <location>
        <begin position="314"/>
        <end position="495"/>
    </location>
</feature>
<proteinExistence type="inferred from homology"/>
<sequence>MSAQGLSSSIDSGTRADRAPDGDPDGGGVALAPGMPLVPYRRRTPGPRLLPALYPVCLAVADGWAMAAAVSAAQPGRPHGGLPGAAVAAAAAIVALNAAGGLYRPRRGPSLLGDLRAVLVRVLLVGTVAAVLLAARPLAWLWLLALATTVPVASRALANGAARIYRCRRSRSRPALVVGVGGTSGHLVDLLRVRGEFGLAPVGQVAAGPPGGAPGGGPDAADEPALPVLGDVTDVPALVEEHGVGTLIVVAEDVAPPHLDAVLRLSFGLACETLLVQPPAAVVPIEAGRREYLAGLPCARVDWRLREPGPRFAKRLLDVAVACALLVVAAPLFAVCAAAVRLEGGPGVLFRQRRIGLGGEEFVLLKFRTLKPADEQESDTRWTVRGDRRMGPVGRFLRDTSMDELPQLWNVVRGDMSLVGPRPERPHFVEQFSRTCPGYMLRHRVPVGMTGWAQVHGFRGDTSIELRARLDNHYIDHWSFGADLKILLLTARAVLGRDSG</sequence>
<dbReference type="InterPro" id="IPR017475">
    <property type="entry name" value="EPS_sugar_tfrase"/>
</dbReference>
<evidence type="ECO:0000256" key="2">
    <source>
        <dbReference type="ARBA" id="ARBA00006464"/>
    </source>
</evidence>
<feature type="transmembrane region" description="Helical" evidence="8">
    <location>
        <begin position="140"/>
        <end position="162"/>
    </location>
</feature>
<keyword evidence="4 8" id="KW-0812">Transmembrane</keyword>
<dbReference type="Pfam" id="PF02397">
    <property type="entry name" value="Bac_transf"/>
    <property type="match status" value="1"/>
</dbReference>
<dbReference type="InterPro" id="IPR003362">
    <property type="entry name" value="Bact_transf"/>
</dbReference>
<keyword evidence="6 8" id="KW-0472">Membrane</keyword>
<name>A0ABR9JMI4_9ACTN</name>
<dbReference type="EMBL" id="JADBDZ010000001">
    <property type="protein sequence ID" value="MBE1531771.1"/>
    <property type="molecule type" value="Genomic_DNA"/>
</dbReference>
<comment type="subcellular location">
    <subcellularLocation>
        <location evidence="1">Membrane</location>
        <topology evidence="1">Multi-pass membrane protein</topology>
    </subcellularLocation>
</comment>
<evidence type="ECO:0000256" key="7">
    <source>
        <dbReference type="SAM" id="MobiDB-lite"/>
    </source>
</evidence>
<evidence type="ECO:0000256" key="6">
    <source>
        <dbReference type="ARBA" id="ARBA00023136"/>
    </source>
</evidence>